<keyword evidence="12 15" id="KW-0472">Membrane</keyword>
<dbReference type="InterPro" id="IPR001905">
    <property type="entry name" value="Ammonium_transpt"/>
</dbReference>
<feature type="transmembrane region" description="Helical" evidence="15">
    <location>
        <begin position="764"/>
        <end position="784"/>
    </location>
</feature>
<feature type="transmembrane region" description="Helical" evidence="15">
    <location>
        <begin position="862"/>
        <end position="882"/>
    </location>
</feature>
<evidence type="ECO:0000256" key="7">
    <source>
        <dbReference type="ARBA" id="ARBA00022723"/>
    </source>
</evidence>
<dbReference type="InterPro" id="IPR001128">
    <property type="entry name" value="Cyt_P450"/>
</dbReference>
<feature type="transmembrane region" description="Helical" evidence="15">
    <location>
        <begin position="888"/>
        <end position="911"/>
    </location>
</feature>
<feature type="transmembrane region" description="Helical" evidence="15">
    <location>
        <begin position="641"/>
        <end position="661"/>
    </location>
</feature>
<evidence type="ECO:0000256" key="8">
    <source>
        <dbReference type="ARBA" id="ARBA00022989"/>
    </source>
</evidence>
<evidence type="ECO:0000256" key="15">
    <source>
        <dbReference type="SAM" id="Phobius"/>
    </source>
</evidence>
<dbReference type="InterPro" id="IPR047146">
    <property type="entry name" value="Cyt_P450_E_CYP52_fungi"/>
</dbReference>
<feature type="transmembrane region" description="Helical" evidence="15">
    <location>
        <begin position="805"/>
        <end position="826"/>
    </location>
</feature>
<proteinExistence type="inferred from homology"/>
<keyword evidence="5" id="KW-0813">Transport</keyword>
<feature type="transmembrane region" description="Helical" evidence="15">
    <location>
        <begin position="730"/>
        <end position="752"/>
    </location>
</feature>
<evidence type="ECO:0000256" key="1">
    <source>
        <dbReference type="ARBA" id="ARBA00001971"/>
    </source>
</evidence>
<keyword evidence="11" id="KW-0503">Monooxygenase</keyword>
<dbReference type="InterPro" id="IPR036396">
    <property type="entry name" value="Cyt_P450_sf"/>
</dbReference>
<keyword evidence="9" id="KW-0560">Oxidoreductase</keyword>
<evidence type="ECO:0000313" key="18">
    <source>
        <dbReference type="Proteomes" id="UP001408356"/>
    </source>
</evidence>
<keyword evidence="18" id="KW-1185">Reference proteome</keyword>
<dbReference type="SUPFAM" id="SSF111352">
    <property type="entry name" value="Ammonium transporter"/>
    <property type="match status" value="1"/>
</dbReference>
<accession>A0ABR2V7P4</accession>
<dbReference type="InterPro" id="IPR024041">
    <property type="entry name" value="NH4_transpt_AmtB-like_dom"/>
</dbReference>
<evidence type="ECO:0000256" key="3">
    <source>
        <dbReference type="ARBA" id="ARBA00005887"/>
    </source>
</evidence>
<comment type="similarity">
    <text evidence="3">Belongs to the ammonia transporter channel (TC 1.A.11.2) family.</text>
</comment>
<evidence type="ECO:0000256" key="9">
    <source>
        <dbReference type="ARBA" id="ARBA00023002"/>
    </source>
</evidence>
<keyword evidence="13" id="KW-0924">Ammonia transport</keyword>
<dbReference type="EMBL" id="JARVKF010000101">
    <property type="protein sequence ID" value="KAK9422935.1"/>
    <property type="molecule type" value="Genomic_DNA"/>
</dbReference>
<dbReference type="Pfam" id="PF00909">
    <property type="entry name" value="Ammonium_transp"/>
    <property type="match status" value="1"/>
</dbReference>
<keyword evidence="8 15" id="KW-1133">Transmembrane helix</keyword>
<feature type="region of interest" description="Disordered" evidence="14">
    <location>
        <begin position="549"/>
        <end position="591"/>
    </location>
</feature>
<dbReference type="Proteomes" id="UP001408356">
    <property type="component" value="Unassembled WGS sequence"/>
</dbReference>
<comment type="subcellular location">
    <subcellularLocation>
        <location evidence="2">Membrane</location>
        <topology evidence="2">Multi-pass membrane protein</topology>
    </subcellularLocation>
</comment>
<evidence type="ECO:0000256" key="5">
    <source>
        <dbReference type="ARBA" id="ARBA00022448"/>
    </source>
</evidence>
<feature type="domain" description="Ammonium transporter AmtB-like" evidence="16">
    <location>
        <begin position="613"/>
        <end position="1012"/>
    </location>
</feature>
<evidence type="ECO:0000256" key="4">
    <source>
        <dbReference type="ARBA" id="ARBA00010617"/>
    </source>
</evidence>
<name>A0ABR2V7P4_9PEZI</name>
<dbReference type="InterPro" id="IPR029020">
    <property type="entry name" value="Ammonium/urea_transptr"/>
</dbReference>
<feature type="transmembrane region" description="Helical" evidence="15">
    <location>
        <begin position="12"/>
        <end position="31"/>
    </location>
</feature>
<dbReference type="PROSITE" id="PS00086">
    <property type="entry name" value="CYTOCHROME_P450"/>
    <property type="match status" value="1"/>
</dbReference>
<dbReference type="PRINTS" id="PR00385">
    <property type="entry name" value="P450"/>
</dbReference>
<dbReference type="InterPro" id="IPR002401">
    <property type="entry name" value="Cyt_P450_E_grp-I"/>
</dbReference>
<keyword evidence="7" id="KW-0479">Metal-binding</keyword>
<evidence type="ECO:0000259" key="16">
    <source>
        <dbReference type="Pfam" id="PF00909"/>
    </source>
</evidence>
<keyword evidence="6 15" id="KW-0812">Transmembrane</keyword>
<dbReference type="SUPFAM" id="SSF48264">
    <property type="entry name" value="Cytochrome P450"/>
    <property type="match status" value="1"/>
</dbReference>
<dbReference type="CDD" id="cd11063">
    <property type="entry name" value="CYP52"/>
    <property type="match status" value="1"/>
</dbReference>
<dbReference type="PANTHER" id="PTHR24287:SF17">
    <property type="entry name" value="P450, PUTATIVE (EUROFUNG)-RELATED"/>
    <property type="match status" value="1"/>
</dbReference>
<comment type="cofactor">
    <cofactor evidence="1">
        <name>heme</name>
        <dbReference type="ChEBI" id="CHEBI:30413"/>
    </cofactor>
</comment>
<comment type="similarity">
    <text evidence="4">Belongs to the cytochrome P450 family.</text>
</comment>
<organism evidence="17 18">
    <name type="scientific">Seiridium unicorne</name>
    <dbReference type="NCBI Taxonomy" id="138068"/>
    <lineage>
        <taxon>Eukaryota</taxon>
        <taxon>Fungi</taxon>
        <taxon>Dikarya</taxon>
        <taxon>Ascomycota</taxon>
        <taxon>Pezizomycotina</taxon>
        <taxon>Sordariomycetes</taxon>
        <taxon>Xylariomycetidae</taxon>
        <taxon>Amphisphaeriales</taxon>
        <taxon>Sporocadaceae</taxon>
        <taxon>Seiridium</taxon>
    </lineage>
</organism>
<dbReference type="InterPro" id="IPR017972">
    <property type="entry name" value="Cyt_P450_CS"/>
</dbReference>
<feature type="transmembrane region" description="Helical" evidence="15">
    <location>
        <begin position="923"/>
        <end position="945"/>
    </location>
</feature>
<evidence type="ECO:0000256" key="6">
    <source>
        <dbReference type="ARBA" id="ARBA00022692"/>
    </source>
</evidence>
<keyword evidence="10" id="KW-0408">Iron</keyword>
<evidence type="ECO:0000256" key="14">
    <source>
        <dbReference type="SAM" id="MobiDB-lite"/>
    </source>
</evidence>
<dbReference type="NCBIfam" id="TIGR00836">
    <property type="entry name" value="amt"/>
    <property type="match status" value="1"/>
</dbReference>
<feature type="transmembrane region" description="Helical" evidence="15">
    <location>
        <begin position="697"/>
        <end position="718"/>
    </location>
</feature>
<dbReference type="PRINTS" id="PR00463">
    <property type="entry name" value="EP450I"/>
</dbReference>
<evidence type="ECO:0000256" key="10">
    <source>
        <dbReference type="ARBA" id="ARBA00023004"/>
    </source>
</evidence>
<dbReference type="Gene3D" id="1.10.630.10">
    <property type="entry name" value="Cytochrome P450"/>
    <property type="match status" value="1"/>
</dbReference>
<evidence type="ECO:0000256" key="11">
    <source>
        <dbReference type="ARBA" id="ARBA00023033"/>
    </source>
</evidence>
<dbReference type="InterPro" id="IPR018047">
    <property type="entry name" value="Ammonium_transpt_CS"/>
</dbReference>
<feature type="compositionally biased region" description="Low complexity" evidence="14">
    <location>
        <begin position="551"/>
        <end position="560"/>
    </location>
</feature>
<dbReference type="PROSITE" id="PS01219">
    <property type="entry name" value="AMMONIUM_TRANSP"/>
    <property type="match status" value="1"/>
</dbReference>
<protein>
    <submittedName>
        <fullName evidence="17">Methylammonium permease 3</fullName>
    </submittedName>
</protein>
<evidence type="ECO:0000256" key="12">
    <source>
        <dbReference type="ARBA" id="ARBA00023136"/>
    </source>
</evidence>
<feature type="transmembrane region" description="Helical" evidence="15">
    <location>
        <begin position="832"/>
        <end position="853"/>
    </location>
</feature>
<dbReference type="Gene3D" id="1.10.3430.10">
    <property type="entry name" value="Ammonium transporter AmtB like domains"/>
    <property type="match status" value="1"/>
</dbReference>
<comment type="caution">
    <text evidence="17">The sequence shown here is derived from an EMBL/GenBank/DDBJ whole genome shotgun (WGS) entry which is preliminary data.</text>
</comment>
<dbReference type="PANTHER" id="PTHR24287">
    <property type="entry name" value="P450, PUTATIVE (EUROFUNG)-RELATED"/>
    <property type="match status" value="1"/>
</dbReference>
<dbReference type="Pfam" id="PF00067">
    <property type="entry name" value="p450"/>
    <property type="match status" value="1"/>
</dbReference>
<evidence type="ECO:0000313" key="17">
    <source>
        <dbReference type="EMBL" id="KAK9422935.1"/>
    </source>
</evidence>
<feature type="region of interest" description="Disordered" evidence="14">
    <location>
        <begin position="1041"/>
        <end position="1066"/>
    </location>
</feature>
<feature type="transmembrane region" description="Helical" evidence="15">
    <location>
        <begin position="610"/>
        <end position="634"/>
    </location>
</feature>
<gene>
    <name evidence="17" type="ORF">SUNI508_04602</name>
</gene>
<feature type="transmembrane region" description="Helical" evidence="15">
    <location>
        <begin position="965"/>
        <end position="986"/>
    </location>
</feature>
<evidence type="ECO:0000256" key="2">
    <source>
        <dbReference type="ARBA" id="ARBA00004141"/>
    </source>
</evidence>
<sequence>MDSVGRNATARYVATTIFITTSAVGLMLDIVHVRPGPPSLNQKALGILLVLLAIYTQISLRARHVYYRKMAVNGCKPIPTYPNNVLGIPFLLESAKGLQENNFLQLRREQLGKLGRTFQHRMFPEMLDSIVTDDPQNIKTILSTRFDDWILPRHRIKGFLPVLGYHSIFMTNGPEWQHSRAMLRPAFVRDQIADLECFDKHISKLIEKIPKDGSRFDLQAMFALLTIDSISDFMFGQTTNVLGNPQERDIKLGKYFDLSLVKIAKRARLGWVTMLLPDRELDEYTRFLRSYVDDLVAERKQANAKETQTQEKQKYVFLDELLKTGEPDEAIRNQLLSIFLAGRDTTTSVLAYLFYELSRRPDVVAKIQKEIRDLGVKDPSWEELKNMKYLNWTVKESLRLNPPVPNNAREAVRDTILPSGGGPDGKSPIFVPKNTSVRYQTWVMHRRKDLYGEDADEFLPERWENLKVGFEYVPFNAGPRICIGQNFALTQMAMVTFRLLQAFKTIELRDDRPALLKVAINSSLFHGCWQPGFTTISGVHRRASNASLSTPVAPDHAPLAPLLPNPSPSIKSPARGTMSEAPSYDESVPDGGNPLEVDVNAQYVGYEWNYTYLIFCGYIVWLIIPGIGLLYGGLARRKSALALLFQSFMVSAVVTFQWMFWGYSLAYSRTAGPFIGDLANFGLKNVMSAPSPGNSTIPEIVFCLYQLLFCACTVQIVVGGAFERGRIIPSLVFGFFWATVVYCPIACWTWNANGWLYNLPSLDFAGGGPVHIASGWSALAYALVLGKRKKNPQDKSHGKPHNTTLVFLGTVLIWFGWFGFNGGSALNASIRAMLAAFNTNTAASTGILGWVMVDYIKHKRRFSVVGACEGAIAGLVGITPAAGYVSVWLAAVIGFLTAVVCALMDNVNLWLHIDEGMDVFKLHGIGGMVGAFLTGIFATSSISALDGVTLAPGAIDGEGIQVGRQFAEITAISAYSFTVSCALLLIMKYIPGLHLRISDDAEERGLDLDQFFEEEIGDWGLIHDIERKRYEQAIMGHAPVHTSSSSEAIPENKASATSEITRDKTV</sequence>
<evidence type="ECO:0000256" key="13">
    <source>
        <dbReference type="ARBA" id="ARBA00023177"/>
    </source>
</evidence>
<reference evidence="17 18" key="1">
    <citation type="journal article" date="2024" name="J. Plant Pathol.">
        <title>Sequence and assembly of the genome of Seiridium unicorne, isolate CBS 538.82, causal agent of cypress canker disease.</title>
        <authorList>
            <person name="Scali E."/>
            <person name="Rocca G.D."/>
            <person name="Danti R."/>
            <person name="Garbelotto M."/>
            <person name="Barberini S."/>
            <person name="Baroncelli R."/>
            <person name="Emiliani G."/>
        </authorList>
    </citation>
    <scope>NUCLEOTIDE SEQUENCE [LARGE SCALE GENOMIC DNA]</scope>
    <source>
        <strain evidence="17 18">BM-138-508</strain>
    </source>
</reference>